<accession>A0A7Y9JMC7</accession>
<feature type="transmembrane region" description="Helical" evidence="2">
    <location>
        <begin position="40"/>
        <end position="61"/>
    </location>
</feature>
<evidence type="ECO:0000313" key="4">
    <source>
        <dbReference type="EMBL" id="NYD53378.1"/>
    </source>
</evidence>
<proteinExistence type="predicted"/>
<name>A0A7Y9JMC7_9MICO</name>
<feature type="region of interest" description="Disordered" evidence="1">
    <location>
        <begin position="1"/>
        <end position="24"/>
    </location>
</feature>
<sequence>MSSDETPNVPTPRHSREAVREKAQQVHAQQSRARIMRRTIIALVAVVVVGAAGAGVAWAVGSAMSKPTASPSNMDDDGVVVREASSTSVAQGAPDAEATPSSETDGAEATPTPSPTVDADAVDIHIYVDYLSPGAGEFERANTRQLVSWIDQGAATVSYHPVSLLTANSNGTKYSLRAAAAAACVASFAPDKFYAFNHELLVNQPELDSDGRTDIELADLAQAVGVDDVAGVRGCIEKKSFTSWAKDATSRALEGPLPGSDDLVLNGAPMIVVNGQAYAGALDDPAEFSQFVLSIASDAYYSTPKPTQTPTETPAA</sequence>
<keyword evidence="2" id="KW-1133">Transmembrane helix</keyword>
<gene>
    <name evidence="4" type="ORF">BKA02_000433</name>
</gene>
<dbReference type="EMBL" id="JACCBH010000001">
    <property type="protein sequence ID" value="NYD53378.1"/>
    <property type="molecule type" value="Genomic_DNA"/>
</dbReference>
<keyword evidence="2" id="KW-0812">Transmembrane</keyword>
<feature type="region of interest" description="Disordered" evidence="1">
    <location>
        <begin position="83"/>
        <end position="117"/>
    </location>
</feature>
<keyword evidence="4" id="KW-0413">Isomerase</keyword>
<dbReference type="Proteomes" id="UP000552045">
    <property type="component" value="Unassembled WGS sequence"/>
</dbReference>
<organism evidence="4 5">
    <name type="scientific">Microbacterium pseudoresistens</name>
    <dbReference type="NCBI Taxonomy" id="640634"/>
    <lineage>
        <taxon>Bacteria</taxon>
        <taxon>Bacillati</taxon>
        <taxon>Actinomycetota</taxon>
        <taxon>Actinomycetes</taxon>
        <taxon>Micrococcales</taxon>
        <taxon>Microbacteriaceae</taxon>
        <taxon>Microbacterium</taxon>
    </lineage>
</organism>
<comment type="caution">
    <text evidence="4">The sequence shown here is derived from an EMBL/GenBank/DDBJ whole genome shotgun (WGS) entry which is preliminary data.</text>
</comment>
<keyword evidence="2" id="KW-0472">Membrane</keyword>
<feature type="domain" description="Thioredoxin-like fold" evidence="3">
    <location>
        <begin position="122"/>
        <end position="282"/>
    </location>
</feature>
<keyword evidence="5" id="KW-1185">Reference proteome</keyword>
<dbReference type="InterPro" id="IPR012336">
    <property type="entry name" value="Thioredoxin-like_fold"/>
</dbReference>
<dbReference type="InterPro" id="IPR036249">
    <property type="entry name" value="Thioredoxin-like_sf"/>
</dbReference>
<reference evidence="4 5" key="1">
    <citation type="submission" date="2020-07" db="EMBL/GenBank/DDBJ databases">
        <title>Sequencing the genomes of 1000 actinobacteria strains.</title>
        <authorList>
            <person name="Klenk H.-P."/>
        </authorList>
    </citation>
    <scope>NUCLEOTIDE SEQUENCE [LARGE SCALE GENOMIC DNA]</scope>
    <source>
        <strain evidence="4 5">DSM 22185</strain>
    </source>
</reference>
<dbReference type="Pfam" id="PF13462">
    <property type="entry name" value="Thioredoxin_4"/>
    <property type="match status" value="1"/>
</dbReference>
<evidence type="ECO:0000259" key="3">
    <source>
        <dbReference type="Pfam" id="PF13462"/>
    </source>
</evidence>
<dbReference type="RefSeq" id="WP_179430855.1">
    <property type="nucleotide sequence ID" value="NZ_BAABLC010000005.1"/>
</dbReference>
<evidence type="ECO:0000256" key="1">
    <source>
        <dbReference type="SAM" id="MobiDB-lite"/>
    </source>
</evidence>
<dbReference type="AlphaFoldDB" id="A0A7Y9JMC7"/>
<dbReference type="Gene3D" id="3.40.30.10">
    <property type="entry name" value="Glutaredoxin"/>
    <property type="match status" value="1"/>
</dbReference>
<feature type="compositionally biased region" description="Basic and acidic residues" evidence="1">
    <location>
        <begin position="14"/>
        <end position="24"/>
    </location>
</feature>
<protein>
    <submittedName>
        <fullName evidence="4">Protein-disulfide isomerase</fullName>
    </submittedName>
</protein>
<evidence type="ECO:0000313" key="5">
    <source>
        <dbReference type="Proteomes" id="UP000552045"/>
    </source>
</evidence>
<dbReference type="GO" id="GO:0016853">
    <property type="term" value="F:isomerase activity"/>
    <property type="evidence" value="ECO:0007669"/>
    <property type="project" value="UniProtKB-KW"/>
</dbReference>
<dbReference type="SUPFAM" id="SSF52833">
    <property type="entry name" value="Thioredoxin-like"/>
    <property type="match status" value="1"/>
</dbReference>
<evidence type="ECO:0000256" key="2">
    <source>
        <dbReference type="SAM" id="Phobius"/>
    </source>
</evidence>